<keyword evidence="3" id="KW-0547">Nucleotide-binding</keyword>
<dbReference type="Gene3D" id="3.30.420.40">
    <property type="match status" value="2"/>
</dbReference>
<dbReference type="EMBL" id="JAQGEF010000005">
    <property type="protein sequence ID" value="MDA3614379.1"/>
    <property type="molecule type" value="Genomic_DNA"/>
</dbReference>
<accession>A0ABT4UHQ3</accession>
<protein>
    <recommendedName>
        <fullName evidence="6">ATP:glycerol 3-phosphotransferase</fullName>
    </recommendedName>
</protein>
<keyword evidence="4 7" id="KW-0418">Kinase</keyword>
<feature type="domain" description="Carbohydrate kinase FGGY C-terminal" evidence="9">
    <location>
        <begin position="263"/>
        <end position="450"/>
    </location>
</feature>
<dbReference type="CDD" id="cd07769">
    <property type="entry name" value="ASKHA_NBD_FGGY_GK"/>
    <property type="match status" value="1"/>
</dbReference>
<evidence type="ECO:0000259" key="8">
    <source>
        <dbReference type="Pfam" id="PF00370"/>
    </source>
</evidence>
<evidence type="ECO:0000313" key="11">
    <source>
        <dbReference type="Proteomes" id="UP001210231"/>
    </source>
</evidence>
<evidence type="ECO:0000256" key="2">
    <source>
        <dbReference type="ARBA" id="ARBA00022679"/>
    </source>
</evidence>
<comment type="caution">
    <text evidence="10">The sequence shown here is derived from an EMBL/GenBank/DDBJ whole genome shotgun (WGS) entry which is preliminary data.</text>
</comment>
<gene>
    <name evidence="10" type="primary">glpK</name>
    <name evidence="10" type="ORF">O3P16_06135</name>
</gene>
<dbReference type="PANTHER" id="PTHR10196:SF69">
    <property type="entry name" value="GLYCEROL KINASE"/>
    <property type="match status" value="1"/>
</dbReference>
<dbReference type="InterPro" id="IPR018483">
    <property type="entry name" value="Carb_kinase_FGGY_CS"/>
</dbReference>
<evidence type="ECO:0000256" key="1">
    <source>
        <dbReference type="ARBA" id="ARBA00009156"/>
    </source>
</evidence>
<name>A0ABT4UHQ3_9BACT</name>
<dbReference type="GO" id="GO:0004370">
    <property type="term" value="F:glycerol kinase activity"/>
    <property type="evidence" value="ECO:0007669"/>
    <property type="project" value="UniProtKB-EC"/>
</dbReference>
<dbReference type="PIRSF" id="PIRSF000538">
    <property type="entry name" value="GlpK"/>
    <property type="match status" value="1"/>
</dbReference>
<evidence type="ECO:0000313" key="10">
    <source>
        <dbReference type="EMBL" id="MDA3614379.1"/>
    </source>
</evidence>
<evidence type="ECO:0000256" key="6">
    <source>
        <dbReference type="ARBA" id="ARBA00043149"/>
    </source>
</evidence>
<comment type="similarity">
    <text evidence="1 7">Belongs to the FGGY kinase family.</text>
</comment>
<dbReference type="NCBIfam" id="NF000756">
    <property type="entry name" value="PRK00047.1"/>
    <property type="match status" value="1"/>
</dbReference>
<evidence type="ECO:0000256" key="4">
    <source>
        <dbReference type="ARBA" id="ARBA00022777"/>
    </source>
</evidence>
<keyword evidence="2 7" id="KW-0808">Transferase</keyword>
<dbReference type="InterPro" id="IPR018485">
    <property type="entry name" value="FGGY_C"/>
</dbReference>
<feature type="domain" description="Carbohydrate kinase FGGY N-terminal" evidence="8">
    <location>
        <begin position="4"/>
        <end position="253"/>
    </location>
</feature>
<keyword evidence="5" id="KW-0067">ATP-binding</keyword>
<dbReference type="Proteomes" id="UP001210231">
    <property type="component" value="Unassembled WGS sequence"/>
</dbReference>
<evidence type="ECO:0000259" key="9">
    <source>
        <dbReference type="Pfam" id="PF02782"/>
    </source>
</evidence>
<dbReference type="Pfam" id="PF02782">
    <property type="entry name" value="FGGY_C"/>
    <property type="match status" value="1"/>
</dbReference>
<organism evidence="10 11">
    <name type="scientific">Polluticaenibacter yanchengensis</name>
    <dbReference type="NCBI Taxonomy" id="3014562"/>
    <lineage>
        <taxon>Bacteria</taxon>
        <taxon>Pseudomonadati</taxon>
        <taxon>Bacteroidota</taxon>
        <taxon>Chitinophagia</taxon>
        <taxon>Chitinophagales</taxon>
        <taxon>Chitinophagaceae</taxon>
        <taxon>Polluticaenibacter</taxon>
    </lineage>
</organism>
<sequence>MPQYILSIDQGTSSTKTIIFNEKGKLIAEGSALLKTKYFKNGFVEQDPYEILDNVKQSIKNCIVDFNVKGLRIDEIKCIGISNQRETLVVWDKAGKPLNNAVVWQCKRSVDICNRLKSEGLNELVNQRTGLLIDPYFSATKLMWLKENVVDIKDALVNGELYFGTIDTWLIYHLTNQQVYATDYTNASRTLFFNLNTLSWDKELLEIYDLSNLHLPEIRFSTADYGKTTCFDIFQHEIAITGAIGDSHAAAFGEGCYNKGYAKATLGTGCSIMMNIGEVPQYSKNGMVTTICWSANGKIDYAYEGVIVSCGATIEWVKNNLQLFKESSETETLALEVESADTVYVIPAFSGMGAPYWKMDALASIIGLNFGSTKAHIVRAALETIPFQINDIFNAIKSDSGIQLEKLMVDGGITHNNFVIKSIADLLTQPVVRIGVTNVSALGAAYIAGLHAGIYTDFKQLEGLQTNNKTINPTNNFDIVKRYRGWQNVTDKYL</sequence>
<reference evidence="10 11" key="1">
    <citation type="submission" date="2022-12" db="EMBL/GenBank/DDBJ databases">
        <title>Chitinophagaceae gen. sp. nov., a new member of the family Chitinophagaceae, isolated from soil in a chemical factory.</title>
        <authorList>
            <person name="Ke Z."/>
        </authorList>
    </citation>
    <scope>NUCLEOTIDE SEQUENCE [LARGE SCALE GENOMIC DNA]</scope>
    <source>
        <strain evidence="10 11">LY-5</strain>
    </source>
</reference>
<proteinExistence type="inferred from homology"/>
<dbReference type="SUPFAM" id="SSF53067">
    <property type="entry name" value="Actin-like ATPase domain"/>
    <property type="match status" value="2"/>
</dbReference>
<dbReference type="PROSITE" id="PS00445">
    <property type="entry name" value="FGGY_KINASES_2"/>
    <property type="match status" value="1"/>
</dbReference>
<evidence type="ECO:0000256" key="3">
    <source>
        <dbReference type="ARBA" id="ARBA00022741"/>
    </source>
</evidence>
<dbReference type="Pfam" id="PF00370">
    <property type="entry name" value="FGGY_N"/>
    <property type="match status" value="1"/>
</dbReference>
<dbReference type="PANTHER" id="PTHR10196">
    <property type="entry name" value="SUGAR KINASE"/>
    <property type="match status" value="1"/>
</dbReference>
<evidence type="ECO:0000256" key="5">
    <source>
        <dbReference type="ARBA" id="ARBA00022840"/>
    </source>
</evidence>
<dbReference type="PROSITE" id="PS00933">
    <property type="entry name" value="FGGY_KINASES_1"/>
    <property type="match status" value="1"/>
</dbReference>
<evidence type="ECO:0000256" key="7">
    <source>
        <dbReference type="RuleBase" id="RU003733"/>
    </source>
</evidence>
<keyword evidence="11" id="KW-1185">Reference proteome</keyword>
<dbReference type="InterPro" id="IPR000577">
    <property type="entry name" value="Carb_kinase_FGGY"/>
</dbReference>
<dbReference type="InterPro" id="IPR018484">
    <property type="entry name" value="FGGY_N"/>
</dbReference>
<dbReference type="InterPro" id="IPR043129">
    <property type="entry name" value="ATPase_NBD"/>
</dbReference>
<dbReference type="RefSeq" id="WP_407030707.1">
    <property type="nucleotide sequence ID" value="NZ_JAQGEF010000005.1"/>
</dbReference>